<name>A0A443J5C9_9RHOB</name>
<evidence type="ECO:0000313" key="1">
    <source>
        <dbReference type="EMBL" id="RWR15585.1"/>
    </source>
</evidence>
<dbReference type="InterPro" id="IPR016053">
    <property type="entry name" value="Haem_Oase-like"/>
</dbReference>
<reference evidence="1 2" key="2">
    <citation type="submission" date="2019-01" db="EMBL/GenBank/DDBJ databases">
        <authorList>
            <person name="Li Y."/>
        </authorList>
    </citation>
    <scope>NUCLEOTIDE SEQUENCE [LARGE SCALE GENOMIC DNA]</scope>
    <source>
        <strain evidence="1 2">2D-5</strain>
    </source>
</reference>
<comment type="caution">
    <text evidence="1">The sequence shown here is derived from an EMBL/GenBank/DDBJ whole genome shotgun (WGS) entry which is preliminary data.</text>
</comment>
<reference evidence="1 2" key="1">
    <citation type="submission" date="2019-01" db="EMBL/GenBank/DDBJ databases">
        <title>Sinorhodobacter populi sp. nov. isolated from the symptomatic bark tissue of Populus euramericana canker.</title>
        <authorList>
            <person name="Xu G."/>
        </authorList>
    </citation>
    <scope>NUCLEOTIDE SEQUENCE [LARGE SCALE GENOMIC DNA]</scope>
    <source>
        <strain evidence="1 2">2D-5</strain>
    </source>
</reference>
<accession>A0A443J5C9</accession>
<keyword evidence="2" id="KW-1185">Reference proteome</keyword>
<dbReference type="Proteomes" id="UP000285710">
    <property type="component" value="Unassembled WGS sequence"/>
</dbReference>
<dbReference type="RefSeq" id="WP_128268592.1">
    <property type="nucleotide sequence ID" value="NZ_SAUW01000001.1"/>
</dbReference>
<gene>
    <name evidence="1" type="ORF">D2T33_01555</name>
</gene>
<dbReference type="GO" id="GO:0004392">
    <property type="term" value="F:heme oxygenase (decyclizing) activity"/>
    <property type="evidence" value="ECO:0007669"/>
    <property type="project" value="InterPro"/>
</dbReference>
<sequence>MTQTATLTRAEALRAATHDAHERLDRTIMAAKPFDSVENYGRFAAMQYSLHHHTAPLYARADLADHIADLPALSRFSAVTQDLADLGVALPDPGAPVGDLPLPEALGWLYVIEGSNLGAAFLLKAAQKLGLSEDHGARHLAGAPEGRAAHWRAFKAGLDGAPLAPEDEARVIAGAVAAFDHARGLAQRCFA</sequence>
<evidence type="ECO:0000313" key="2">
    <source>
        <dbReference type="Proteomes" id="UP000285710"/>
    </source>
</evidence>
<dbReference type="Gene3D" id="1.20.910.10">
    <property type="entry name" value="Heme oxygenase-like"/>
    <property type="match status" value="1"/>
</dbReference>
<dbReference type="CDD" id="cd19166">
    <property type="entry name" value="HemeO-bac"/>
    <property type="match status" value="1"/>
</dbReference>
<dbReference type="Pfam" id="PF01126">
    <property type="entry name" value="Heme_oxygenase"/>
    <property type="match status" value="1"/>
</dbReference>
<organism evidence="1 2">
    <name type="scientific">Paenirhodobacter populi</name>
    <dbReference type="NCBI Taxonomy" id="2306993"/>
    <lineage>
        <taxon>Bacteria</taxon>
        <taxon>Pseudomonadati</taxon>
        <taxon>Pseudomonadota</taxon>
        <taxon>Alphaproteobacteria</taxon>
        <taxon>Rhodobacterales</taxon>
        <taxon>Rhodobacter group</taxon>
        <taxon>Paenirhodobacter</taxon>
    </lineage>
</organism>
<protein>
    <submittedName>
        <fullName evidence="1">Biliverdin-producing heme oxygenase</fullName>
    </submittedName>
</protein>
<dbReference type="GO" id="GO:0006788">
    <property type="term" value="P:heme oxidation"/>
    <property type="evidence" value="ECO:0007669"/>
    <property type="project" value="InterPro"/>
</dbReference>
<dbReference type="EMBL" id="SAUW01000001">
    <property type="protein sequence ID" value="RWR15585.1"/>
    <property type="molecule type" value="Genomic_DNA"/>
</dbReference>
<dbReference type="AlphaFoldDB" id="A0A443J5C9"/>
<proteinExistence type="predicted"/>
<dbReference type="SUPFAM" id="SSF48613">
    <property type="entry name" value="Heme oxygenase-like"/>
    <property type="match status" value="1"/>
</dbReference>
<dbReference type="InterPro" id="IPR016084">
    <property type="entry name" value="Haem_Oase-like_multi-hlx"/>
</dbReference>